<feature type="non-terminal residue" evidence="1">
    <location>
        <position position="63"/>
    </location>
</feature>
<dbReference type="Pfam" id="PF13419">
    <property type="entry name" value="HAD_2"/>
    <property type="match status" value="1"/>
</dbReference>
<organism evidence="1">
    <name type="scientific">marine metagenome</name>
    <dbReference type="NCBI Taxonomy" id="408172"/>
    <lineage>
        <taxon>unclassified sequences</taxon>
        <taxon>metagenomes</taxon>
        <taxon>ecological metagenomes</taxon>
    </lineage>
</organism>
<accession>A0A383C4Y2</accession>
<dbReference type="SUPFAM" id="SSF56784">
    <property type="entry name" value="HAD-like"/>
    <property type="match status" value="1"/>
</dbReference>
<dbReference type="Gene3D" id="3.40.50.1000">
    <property type="entry name" value="HAD superfamily/HAD-like"/>
    <property type="match status" value="1"/>
</dbReference>
<dbReference type="InterPro" id="IPR023214">
    <property type="entry name" value="HAD_sf"/>
</dbReference>
<evidence type="ECO:0000313" key="1">
    <source>
        <dbReference type="EMBL" id="SVE26665.1"/>
    </source>
</evidence>
<name>A0A383C4Y2_9ZZZZ</name>
<proteinExistence type="predicted"/>
<gene>
    <name evidence="1" type="ORF">METZ01_LOCUS479519</name>
</gene>
<dbReference type="AlphaFoldDB" id="A0A383C4Y2"/>
<dbReference type="EMBL" id="UINC01205473">
    <property type="protein sequence ID" value="SVE26665.1"/>
    <property type="molecule type" value="Genomic_DNA"/>
</dbReference>
<protein>
    <submittedName>
        <fullName evidence="1">Uncharacterized protein</fullName>
    </submittedName>
</protein>
<dbReference type="InterPro" id="IPR036412">
    <property type="entry name" value="HAD-like_sf"/>
</dbReference>
<sequence>MTVKEVVVKLSQNYRQRVPDTEKVAGLKDDYYLKLHQFKLYPGVTTMIDTLAEKKIPLGIVTG</sequence>
<dbReference type="InterPro" id="IPR041492">
    <property type="entry name" value="HAD_2"/>
</dbReference>
<reference evidence="1" key="1">
    <citation type="submission" date="2018-05" db="EMBL/GenBank/DDBJ databases">
        <authorList>
            <person name="Lanie J.A."/>
            <person name="Ng W.-L."/>
            <person name="Kazmierczak K.M."/>
            <person name="Andrzejewski T.M."/>
            <person name="Davidsen T.M."/>
            <person name="Wayne K.J."/>
            <person name="Tettelin H."/>
            <person name="Glass J.I."/>
            <person name="Rusch D."/>
            <person name="Podicherti R."/>
            <person name="Tsui H.-C.T."/>
            <person name="Winkler M.E."/>
        </authorList>
    </citation>
    <scope>NUCLEOTIDE SEQUENCE</scope>
</reference>